<protein>
    <submittedName>
        <fullName evidence="3">Chemotaxis protein CheX</fullName>
    </submittedName>
</protein>
<dbReference type="InterPro" id="IPR028976">
    <property type="entry name" value="CheC-like_sf"/>
</dbReference>
<dbReference type="InterPro" id="IPR038756">
    <property type="entry name" value="CheX-like"/>
</dbReference>
<dbReference type="EMBL" id="JAAKYA010000012">
    <property type="protein sequence ID" value="NGO38237.1"/>
    <property type="molecule type" value="Genomic_DNA"/>
</dbReference>
<dbReference type="CDD" id="cd17906">
    <property type="entry name" value="CheX"/>
    <property type="match status" value="1"/>
</dbReference>
<dbReference type="SUPFAM" id="SSF103039">
    <property type="entry name" value="CheC-like"/>
    <property type="match status" value="1"/>
</dbReference>
<dbReference type="Gene3D" id="3.40.1550.10">
    <property type="entry name" value="CheC-like"/>
    <property type="match status" value="1"/>
</dbReference>
<dbReference type="InterPro" id="IPR028051">
    <property type="entry name" value="CheX-like_dom"/>
</dbReference>
<feature type="domain" description="Chemotaxis phosphatase CheX-like" evidence="2">
    <location>
        <begin position="45"/>
        <end position="136"/>
    </location>
</feature>
<comment type="caution">
    <text evidence="3">The sequence shown here is derived from an EMBL/GenBank/DDBJ whole genome shotgun (WGS) entry which is preliminary data.</text>
</comment>
<dbReference type="PANTHER" id="PTHR39452">
    <property type="entry name" value="CHEY-P PHOSPHATASE CHEX"/>
    <property type="match status" value="1"/>
</dbReference>
<dbReference type="PANTHER" id="PTHR39452:SF1">
    <property type="entry name" value="CHEY-P PHOSPHATASE CHEX"/>
    <property type="match status" value="1"/>
</dbReference>
<dbReference type="RefSeq" id="WP_165105592.1">
    <property type="nucleotide sequence ID" value="NZ_JAAKYA010000012.1"/>
</dbReference>
<evidence type="ECO:0000313" key="3">
    <source>
        <dbReference type="EMBL" id="NGO38237.1"/>
    </source>
</evidence>
<name>A0A6M1RL73_9BACT</name>
<sequence>MSSILEQFDLRAFLQQHARDVFNTMASLEVQPAPGPNGLATEERITGVVGLGGENITGAVYLHMPIGLAEQITRQMLGMEPADPLEESAVNDVTGELTNMLAGGLKSALCDRGLVCAVSTPTIIRGSSYEIEVLPDVQRNLLDLTASGQPLQVEVHLKEG</sequence>
<keyword evidence="4" id="KW-1185">Reference proteome</keyword>
<dbReference type="Pfam" id="PF13690">
    <property type="entry name" value="CheX"/>
    <property type="match status" value="1"/>
</dbReference>
<evidence type="ECO:0000259" key="2">
    <source>
        <dbReference type="Pfam" id="PF13690"/>
    </source>
</evidence>
<dbReference type="Proteomes" id="UP000477311">
    <property type="component" value="Unassembled WGS sequence"/>
</dbReference>
<dbReference type="GO" id="GO:0006935">
    <property type="term" value="P:chemotaxis"/>
    <property type="evidence" value="ECO:0007669"/>
    <property type="project" value="UniProtKB-KW"/>
</dbReference>
<dbReference type="AlphaFoldDB" id="A0A6M1RL73"/>
<evidence type="ECO:0000313" key="4">
    <source>
        <dbReference type="Proteomes" id="UP000477311"/>
    </source>
</evidence>
<evidence type="ECO:0000256" key="1">
    <source>
        <dbReference type="ARBA" id="ARBA00022500"/>
    </source>
</evidence>
<accession>A0A6M1RL73</accession>
<keyword evidence="1" id="KW-0145">Chemotaxis</keyword>
<organism evidence="3 4">
    <name type="scientific">Limisphaera ngatamarikiensis</name>
    <dbReference type="NCBI Taxonomy" id="1324935"/>
    <lineage>
        <taxon>Bacteria</taxon>
        <taxon>Pseudomonadati</taxon>
        <taxon>Verrucomicrobiota</taxon>
        <taxon>Verrucomicrobiia</taxon>
        <taxon>Limisphaerales</taxon>
        <taxon>Limisphaeraceae</taxon>
        <taxon>Limisphaera</taxon>
    </lineage>
</organism>
<gene>
    <name evidence="3" type="ORF">G4L39_02345</name>
</gene>
<proteinExistence type="predicted"/>
<reference evidence="3 4" key="1">
    <citation type="submission" date="2020-02" db="EMBL/GenBank/DDBJ databases">
        <title>Draft genome sequence of Limisphaera ngatamarikiensis NGM72.4T, a thermophilic Verrucomicrobia grouped in subdivision 3.</title>
        <authorList>
            <person name="Carere C.R."/>
            <person name="Steen J."/>
            <person name="Hugenholtz P."/>
            <person name="Stott M.B."/>
        </authorList>
    </citation>
    <scope>NUCLEOTIDE SEQUENCE [LARGE SCALE GENOMIC DNA]</scope>
    <source>
        <strain evidence="3 4">NGM72.4</strain>
    </source>
</reference>